<dbReference type="EMBL" id="JAFJYH010000320">
    <property type="protein sequence ID" value="KAG4413337.1"/>
    <property type="molecule type" value="Genomic_DNA"/>
</dbReference>
<name>A0A8H7W334_9HELO</name>
<dbReference type="Proteomes" id="UP000664132">
    <property type="component" value="Unassembled WGS sequence"/>
</dbReference>
<feature type="domain" description="Metallo-beta-lactamase" evidence="6">
    <location>
        <begin position="93"/>
        <end position="304"/>
    </location>
</feature>
<dbReference type="GO" id="GO:0046872">
    <property type="term" value="F:metal ion binding"/>
    <property type="evidence" value="ECO:0007669"/>
    <property type="project" value="UniProtKB-KW"/>
</dbReference>
<dbReference type="InterPro" id="IPR051013">
    <property type="entry name" value="MBL_superfamily_lactonases"/>
</dbReference>
<dbReference type="PANTHER" id="PTHR42978">
    <property type="entry name" value="QUORUM-QUENCHING LACTONASE YTNP-RELATED-RELATED"/>
    <property type="match status" value="1"/>
</dbReference>
<evidence type="ECO:0000313" key="8">
    <source>
        <dbReference type="Proteomes" id="UP000664132"/>
    </source>
</evidence>
<gene>
    <name evidence="7" type="ORF">IFR04_013522</name>
</gene>
<protein>
    <recommendedName>
        <fullName evidence="6">Metallo-beta-lactamase domain-containing protein</fullName>
    </recommendedName>
</protein>
<evidence type="ECO:0000256" key="2">
    <source>
        <dbReference type="ARBA" id="ARBA00007749"/>
    </source>
</evidence>
<dbReference type="SUPFAM" id="SSF56281">
    <property type="entry name" value="Metallo-hydrolase/oxidoreductase"/>
    <property type="match status" value="1"/>
</dbReference>
<dbReference type="CDD" id="cd07729">
    <property type="entry name" value="AHL_lactonase_MBL-fold"/>
    <property type="match status" value="1"/>
</dbReference>
<dbReference type="AlphaFoldDB" id="A0A8H7W334"/>
<keyword evidence="5" id="KW-0862">Zinc</keyword>
<dbReference type="GO" id="GO:0016787">
    <property type="term" value="F:hydrolase activity"/>
    <property type="evidence" value="ECO:0007669"/>
    <property type="project" value="UniProtKB-KW"/>
</dbReference>
<evidence type="ECO:0000256" key="5">
    <source>
        <dbReference type="ARBA" id="ARBA00022833"/>
    </source>
</evidence>
<comment type="cofactor">
    <cofactor evidence="1">
        <name>Zn(2+)</name>
        <dbReference type="ChEBI" id="CHEBI:29105"/>
    </cofactor>
</comment>
<organism evidence="7 8">
    <name type="scientific">Cadophora malorum</name>
    <dbReference type="NCBI Taxonomy" id="108018"/>
    <lineage>
        <taxon>Eukaryota</taxon>
        <taxon>Fungi</taxon>
        <taxon>Dikarya</taxon>
        <taxon>Ascomycota</taxon>
        <taxon>Pezizomycotina</taxon>
        <taxon>Leotiomycetes</taxon>
        <taxon>Helotiales</taxon>
        <taxon>Ploettnerulaceae</taxon>
        <taxon>Cadophora</taxon>
    </lineage>
</organism>
<dbReference type="Pfam" id="PF00753">
    <property type="entry name" value="Lactamase_B"/>
    <property type="match status" value="1"/>
</dbReference>
<evidence type="ECO:0000256" key="1">
    <source>
        <dbReference type="ARBA" id="ARBA00001947"/>
    </source>
</evidence>
<evidence type="ECO:0000259" key="6">
    <source>
        <dbReference type="SMART" id="SM00849"/>
    </source>
</evidence>
<evidence type="ECO:0000313" key="7">
    <source>
        <dbReference type="EMBL" id="KAG4413337.1"/>
    </source>
</evidence>
<reference evidence="7" key="1">
    <citation type="submission" date="2021-02" db="EMBL/GenBank/DDBJ databases">
        <title>Genome sequence Cadophora malorum strain M34.</title>
        <authorList>
            <person name="Stefanovic E."/>
            <person name="Vu D."/>
            <person name="Scully C."/>
            <person name="Dijksterhuis J."/>
            <person name="Roader J."/>
            <person name="Houbraken J."/>
        </authorList>
    </citation>
    <scope>NUCLEOTIDE SEQUENCE</scope>
    <source>
        <strain evidence="7">M34</strain>
    </source>
</reference>
<keyword evidence="3" id="KW-0479">Metal-binding</keyword>
<dbReference type="InterPro" id="IPR001279">
    <property type="entry name" value="Metallo-B-lactamas"/>
</dbReference>
<dbReference type="InterPro" id="IPR036866">
    <property type="entry name" value="RibonucZ/Hydroxyglut_hydro"/>
</dbReference>
<evidence type="ECO:0000256" key="3">
    <source>
        <dbReference type="ARBA" id="ARBA00022723"/>
    </source>
</evidence>
<keyword evidence="4" id="KW-0378">Hydrolase</keyword>
<proteinExistence type="inferred from homology"/>
<dbReference type="OrthoDB" id="10250730at2759"/>
<accession>A0A8H7W334</accession>
<keyword evidence="8" id="KW-1185">Reference proteome</keyword>
<comment type="similarity">
    <text evidence="2">Belongs to the metallo-beta-lactamase superfamily.</text>
</comment>
<sequence>MSFGRFVSDITLLRSGFLPLTEIKGREDLGVIMAGTTLPSTTVLMSSLDTLIKAPELLHVGDMELDEAFVVTGANVGTFSNPHPPQHKRRHLVQISALIEHPSEGLILFETGSGRNWPTVWGPPYNDLFAQTDYTEDKELPAAIAKTGHSITDIKAVILGHLHLDHAGGLEHFVGTDVLIYVHEKELKHAFYSVATGSDAAVYMPHYLRFDLKWKTFDTEFLEIFPGLTMRHAPGHTPGLCMMQVNLRESGTWIFTSDQDHVKENYEQDHPQGWQARDHDDWIHSNQMIHMLARRTNAKLVFGHDNETFFLYKHAPEFYK</sequence>
<evidence type="ECO:0000256" key="4">
    <source>
        <dbReference type="ARBA" id="ARBA00022801"/>
    </source>
</evidence>
<dbReference type="Gene3D" id="3.60.15.10">
    <property type="entry name" value="Ribonuclease Z/Hydroxyacylglutathione hydrolase-like"/>
    <property type="match status" value="1"/>
</dbReference>
<dbReference type="PANTHER" id="PTHR42978:SF2">
    <property type="entry name" value="102 KBASES UNSTABLE REGION: FROM 1 TO 119443"/>
    <property type="match status" value="1"/>
</dbReference>
<dbReference type="SMART" id="SM00849">
    <property type="entry name" value="Lactamase_B"/>
    <property type="match status" value="1"/>
</dbReference>
<comment type="caution">
    <text evidence="7">The sequence shown here is derived from an EMBL/GenBank/DDBJ whole genome shotgun (WGS) entry which is preliminary data.</text>
</comment>